<dbReference type="Gene3D" id="3.10.450.50">
    <property type="match status" value="1"/>
</dbReference>
<accession>A0ABV5SGA9</accession>
<dbReference type="Pfam" id="PF07366">
    <property type="entry name" value="SnoaL"/>
    <property type="match status" value="1"/>
</dbReference>
<dbReference type="InterPro" id="IPR009959">
    <property type="entry name" value="Cyclase_SnoaL-like"/>
</dbReference>
<protein>
    <submittedName>
        <fullName evidence="1">Ester cyclase</fullName>
    </submittedName>
</protein>
<keyword evidence="2" id="KW-1185">Reference proteome</keyword>
<proteinExistence type="predicted"/>
<sequence length="130" mass="14635">MSTGSKLDRNKRNVLAFYEAGINSKDFDAATKLIGERYVQHNPAIADGVEGFKSRVDFIKETFPQLRAEVKNIFADGDFVIAHVHGVRVPGQRGTAIVDIFRLDENGKLIEHWDVMQDIPEKAENENGMF</sequence>
<organism evidence="1 2">
    <name type="scientific">Nonomuraea helvata</name>
    <dbReference type="NCBI Taxonomy" id="37484"/>
    <lineage>
        <taxon>Bacteria</taxon>
        <taxon>Bacillati</taxon>
        <taxon>Actinomycetota</taxon>
        <taxon>Actinomycetes</taxon>
        <taxon>Streptosporangiales</taxon>
        <taxon>Streptosporangiaceae</taxon>
        <taxon>Nonomuraea</taxon>
    </lineage>
</organism>
<evidence type="ECO:0000313" key="1">
    <source>
        <dbReference type="EMBL" id="MFB9630128.1"/>
    </source>
</evidence>
<reference evidence="1 2" key="1">
    <citation type="submission" date="2024-09" db="EMBL/GenBank/DDBJ databases">
        <authorList>
            <person name="Sun Q."/>
            <person name="Mori K."/>
        </authorList>
    </citation>
    <scope>NUCLEOTIDE SEQUENCE [LARGE SCALE GENOMIC DNA]</scope>
    <source>
        <strain evidence="1 2">JCM 3143</strain>
    </source>
</reference>
<gene>
    <name evidence="1" type="ORF">ACFFSA_44245</name>
</gene>
<dbReference type="RefSeq" id="WP_345002820.1">
    <property type="nucleotide sequence ID" value="NZ_BAAAXV010000012.1"/>
</dbReference>
<dbReference type="InterPro" id="IPR032710">
    <property type="entry name" value="NTF2-like_dom_sf"/>
</dbReference>
<name>A0ABV5SGA9_9ACTN</name>
<dbReference type="Proteomes" id="UP001589532">
    <property type="component" value="Unassembled WGS sequence"/>
</dbReference>
<dbReference type="PANTHER" id="PTHR38436:SF1">
    <property type="entry name" value="ESTER CYCLASE"/>
    <property type="match status" value="1"/>
</dbReference>
<dbReference type="PANTHER" id="PTHR38436">
    <property type="entry name" value="POLYKETIDE CYCLASE SNOAL-LIKE DOMAIN"/>
    <property type="match status" value="1"/>
</dbReference>
<dbReference type="SUPFAM" id="SSF54427">
    <property type="entry name" value="NTF2-like"/>
    <property type="match status" value="1"/>
</dbReference>
<evidence type="ECO:0000313" key="2">
    <source>
        <dbReference type="Proteomes" id="UP001589532"/>
    </source>
</evidence>
<dbReference type="EMBL" id="JBHMBW010000080">
    <property type="protein sequence ID" value="MFB9630128.1"/>
    <property type="molecule type" value="Genomic_DNA"/>
</dbReference>
<comment type="caution">
    <text evidence="1">The sequence shown here is derived from an EMBL/GenBank/DDBJ whole genome shotgun (WGS) entry which is preliminary data.</text>
</comment>